<dbReference type="AlphaFoldDB" id="E4RJN9"/>
<evidence type="ECO:0000256" key="4">
    <source>
        <dbReference type="ARBA" id="ARBA00022989"/>
    </source>
</evidence>
<keyword evidence="6" id="KW-0808">Transferase</keyword>
<feature type="transmembrane region" description="Helical" evidence="6">
    <location>
        <begin position="269"/>
        <end position="291"/>
    </location>
</feature>
<comment type="subcellular location">
    <subcellularLocation>
        <location evidence="1 6">Cell membrane</location>
        <topology evidence="1 6">Multi-pass membrane protein</topology>
    </subcellularLocation>
</comment>
<dbReference type="HOGENOM" id="CLU_048072_1_1_9"/>
<keyword evidence="4 6" id="KW-1133">Transmembrane helix</keyword>
<feature type="transmembrane region" description="Helical" evidence="6">
    <location>
        <begin position="119"/>
        <end position="141"/>
    </location>
</feature>
<dbReference type="PANTHER" id="PTHR39087">
    <property type="entry name" value="UPF0104 MEMBRANE PROTEIN MJ1595"/>
    <property type="match status" value="1"/>
</dbReference>
<feature type="transmembrane region" description="Helical" evidence="6">
    <location>
        <begin position="236"/>
        <end position="257"/>
    </location>
</feature>
<feature type="transmembrane region" description="Helical" evidence="6">
    <location>
        <begin position="204"/>
        <end position="224"/>
    </location>
</feature>
<evidence type="ECO:0000256" key="2">
    <source>
        <dbReference type="ARBA" id="ARBA00022475"/>
    </source>
</evidence>
<dbReference type="GO" id="GO:0006629">
    <property type="term" value="P:lipid metabolic process"/>
    <property type="evidence" value="ECO:0007669"/>
    <property type="project" value="UniProtKB-KW"/>
</dbReference>
<evidence type="ECO:0000256" key="6">
    <source>
        <dbReference type="RuleBase" id="RU363042"/>
    </source>
</evidence>
<gene>
    <name evidence="6" type="primary">mprF</name>
    <name evidence="7" type="ordered locus">Halsa_2042</name>
</gene>
<dbReference type="PANTHER" id="PTHR39087:SF2">
    <property type="entry name" value="UPF0104 MEMBRANE PROTEIN MJ1595"/>
    <property type="match status" value="1"/>
</dbReference>
<comment type="similarity">
    <text evidence="6">Belongs to the LPG synthase family.</text>
</comment>
<keyword evidence="5 6" id="KW-0472">Membrane</keyword>
<keyword evidence="6" id="KW-0046">Antibiotic resistance</keyword>
<evidence type="ECO:0000313" key="7">
    <source>
        <dbReference type="EMBL" id="ADQ15459.1"/>
    </source>
</evidence>
<proteinExistence type="inferred from homology"/>
<dbReference type="GO" id="GO:0050071">
    <property type="term" value="F:phosphatidylglycerol lysyltransferase activity"/>
    <property type="evidence" value="ECO:0007669"/>
    <property type="project" value="UniProtKB-EC"/>
</dbReference>
<dbReference type="OrthoDB" id="2111097at2"/>
<evidence type="ECO:0000256" key="1">
    <source>
        <dbReference type="ARBA" id="ARBA00004651"/>
    </source>
</evidence>
<dbReference type="GO" id="GO:0005886">
    <property type="term" value="C:plasma membrane"/>
    <property type="evidence" value="ECO:0007669"/>
    <property type="project" value="UniProtKB-SubCell"/>
</dbReference>
<sequence>MKAKKIKVIKYSFAVLIIIFLSRTIWQGRLEIANIINQISYRLITALILLQISTILLLAFQWKFLFKFTGQKKAKFSDIININLAASFIESITPSAKLGGESAKVYLYNKITGIEVSEFIPYIAVQKLTTFIPFLIFAFILFISNKRFLVQHIDFNLNINIIFYSLFFLFLVFMICFSISNNLKLKINTFKDKSKNIIANTFNLCNFKELLYLIIIAALFWLLYPVKTYLIADYLAYDVSPILIITATFLAYLIALLPISPGGLGSFEAVMALILTQAEISYAEGLTIALILRFATFWFPLFLSTLASINISRYLFFNKKEFLI</sequence>
<feature type="transmembrane region" description="Helical" evidence="6">
    <location>
        <begin position="43"/>
        <end position="66"/>
    </location>
</feature>
<dbReference type="KEGG" id="has:Halsa_2042"/>
<feature type="transmembrane region" description="Helical" evidence="6">
    <location>
        <begin position="161"/>
        <end position="183"/>
    </location>
</feature>
<evidence type="ECO:0000256" key="3">
    <source>
        <dbReference type="ARBA" id="ARBA00022692"/>
    </source>
</evidence>
<dbReference type="Proteomes" id="UP000007434">
    <property type="component" value="Chromosome"/>
</dbReference>
<dbReference type="GO" id="GO:0046677">
    <property type="term" value="P:response to antibiotic"/>
    <property type="evidence" value="ECO:0007669"/>
    <property type="project" value="UniProtKB-KW"/>
</dbReference>
<protein>
    <recommendedName>
        <fullName evidence="6">Phosphatidylglycerol lysyltransferase</fullName>
        <ecNumber evidence="6">2.3.2.3</ecNumber>
    </recommendedName>
    <alternativeName>
        <fullName evidence="6">Lysylphosphatidylglycerol synthase</fullName>
    </alternativeName>
</protein>
<dbReference type="Pfam" id="PF03706">
    <property type="entry name" value="LPG_synthase_TM"/>
    <property type="match status" value="1"/>
</dbReference>
<reference evidence="7 8" key="2">
    <citation type="journal article" date="2011" name="J. Bacteriol.">
        <title>Complete Genome Sequence of the Haloalkaliphilic, Hydrogen Producing Halanaerobium hydrogenoformans.</title>
        <authorList>
            <person name="Brown S.D."/>
            <person name="Begemann M.B."/>
            <person name="Mormile M.R."/>
            <person name="Wall J.D."/>
            <person name="Han C.S."/>
            <person name="Goodwin L.A."/>
            <person name="Pitluck S."/>
            <person name="Land M.L."/>
            <person name="Hauser L.J."/>
            <person name="Elias D.A."/>
        </authorList>
    </citation>
    <scope>NUCLEOTIDE SEQUENCE [LARGE SCALE GENOMIC DNA]</scope>
    <source>
        <strain evidence="8">sapolanicus</strain>
    </source>
</reference>
<dbReference type="EMBL" id="CP002304">
    <property type="protein sequence ID" value="ADQ15459.1"/>
    <property type="molecule type" value="Genomic_DNA"/>
</dbReference>
<dbReference type="EC" id="2.3.2.3" evidence="6"/>
<reference evidence="7 8" key="1">
    <citation type="submission" date="2010-11" db="EMBL/GenBank/DDBJ databases">
        <title>Complete sequence of Halanaerobium sp. sapolanicus.</title>
        <authorList>
            <consortium name="US DOE Joint Genome Institute"/>
            <person name="Lucas S."/>
            <person name="Copeland A."/>
            <person name="Lapidus A."/>
            <person name="Cheng J.-F."/>
            <person name="Bruce D."/>
            <person name="Goodwin L."/>
            <person name="Pitluck S."/>
            <person name="Davenport K."/>
            <person name="Detter J.C."/>
            <person name="Han C."/>
            <person name="Tapia R."/>
            <person name="Land M."/>
            <person name="Hauser L."/>
            <person name="Jeffries C."/>
            <person name="Kyrpides N."/>
            <person name="Ivanova N."/>
            <person name="Mikhailova N."/>
            <person name="Begemann M.B."/>
            <person name="Mormile M.R."/>
            <person name="Wall J.D."/>
            <person name="Elias D.A."/>
            <person name="Woyke T."/>
        </authorList>
    </citation>
    <scope>NUCLEOTIDE SEQUENCE [LARGE SCALE GENOMIC DNA]</scope>
    <source>
        <strain evidence="8">sapolanicus</strain>
    </source>
</reference>
<organism evidence="7 8">
    <name type="scientific">Halanaerobium hydrogeniformans</name>
    <name type="common">Halanaerobium sp. (strain sapolanicus)</name>
    <dbReference type="NCBI Taxonomy" id="656519"/>
    <lineage>
        <taxon>Bacteria</taxon>
        <taxon>Bacillati</taxon>
        <taxon>Bacillota</taxon>
        <taxon>Clostridia</taxon>
        <taxon>Halanaerobiales</taxon>
        <taxon>Halanaerobiaceae</taxon>
        <taxon>Halanaerobium</taxon>
    </lineage>
</organism>
<dbReference type="RefSeq" id="WP_013406527.1">
    <property type="nucleotide sequence ID" value="NC_014654.1"/>
</dbReference>
<keyword evidence="6" id="KW-0443">Lipid metabolism</keyword>
<dbReference type="STRING" id="656519.Halsa_2042"/>
<feature type="transmembrane region" description="Helical" evidence="6">
    <location>
        <begin position="297"/>
        <end position="316"/>
    </location>
</feature>
<keyword evidence="8" id="KW-1185">Reference proteome</keyword>
<keyword evidence="3 6" id="KW-0812">Transmembrane</keyword>
<accession>E4RJN9</accession>
<dbReference type="NCBIfam" id="TIGR00374">
    <property type="entry name" value="flippase-like domain"/>
    <property type="match status" value="1"/>
</dbReference>
<evidence type="ECO:0000256" key="5">
    <source>
        <dbReference type="ARBA" id="ARBA00023136"/>
    </source>
</evidence>
<keyword evidence="2" id="KW-1003">Cell membrane</keyword>
<name>E4RJN9_HALHG</name>
<comment type="catalytic activity">
    <reaction evidence="6">
        <text>L-lysyl-tRNA(Lys) + a 1,2-diacyl-sn-glycero-3-phospho-(1'-sn-glycerol) = a 1,2-diacyl-sn-glycero-3-phospho-1'-(3'-O-L-lysyl)-sn-glycerol + tRNA(Lys)</text>
        <dbReference type="Rhea" id="RHEA:10668"/>
        <dbReference type="Rhea" id="RHEA-COMP:9696"/>
        <dbReference type="Rhea" id="RHEA-COMP:9697"/>
        <dbReference type="ChEBI" id="CHEBI:64716"/>
        <dbReference type="ChEBI" id="CHEBI:75792"/>
        <dbReference type="ChEBI" id="CHEBI:78442"/>
        <dbReference type="ChEBI" id="CHEBI:78529"/>
        <dbReference type="EC" id="2.3.2.3"/>
    </reaction>
</comment>
<dbReference type="InterPro" id="IPR022791">
    <property type="entry name" value="L-PG_synthase/AglD"/>
</dbReference>
<evidence type="ECO:0000313" key="8">
    <source>
        <dbReference type="Proteomes" id="UP000007434"/>
    </source>
</evidence>
<comment type="function">
    <text evidence="6">Catalyzes the transfer of a lysyl group from L-lysyl-tRNA(Lys) to membrane-bound phosphatidylglycerol (PG), which produces lysylphosphatidylglycerol (LPG), a major component of the bacterial membrane with a positive net charge. LPG synthesis contributes to bacterial virulence as it is involved in the resistance mechanism against cationic antimicrobial peptides (CAMP) produces by the host's immune system (defensins, cathelicidins) and by the competing microorganisms.</text>
</comment>
<dbReference type="eggNOG" id="COG0392">
    <property type="taxonomic scope" value="Bacteria"/>
</dbReference>